<evidence type="ECO:0008006" key="5">
    <source>
        <dbReference type="Google" id="ProtNLM"/>
    </source>
</evidence>
<feature type="transmembrane region" description="Helical" evidence="2">
    <location>
        <begin position="138"/>
        <end position="160"/>
    </location>
</feature>
<dbReference type="Proteomes" id="UP001500418">
    <property type="component" value="Unassembled WGS sequence"/>
</dbReference>
<keyword evidence="2" id="KW-1133">Transmembrane helix</keyword>
<organism evidence="3 4">
    <name type="scientific">Streptomyces rhizosphaericus</name>
    <dbReference type="NCBI Taxonomy" id="114699"/>
    <lineage>
        <taxon>Bacteria</taxon>
        <taxon>Bacillati</taxon>
        <taxon>Actinomycetota</taxon>
        <taxon>Actinomycetes</taxon>
        <taxon>Kitasatosporales</taxon>
        <taxon>Streptomycetaceae</taxon>
        <taxon>Streptomyces</taxon>
        <taxon>Streptomyces violaceusniger group</taxon>
    </lineage>
</organism>
<name>A0ABN1NZA8_9ACTN</name>
<feature type="transmembrane region" description="Helical" evidence="2">
    <location>
        <begin position="166"/>
        <end position="191"/>
    </location>
</feature>
<reference evidence="3 4" key="1">
    <citation type="journal article" date="2019" name="Int. J. Syst. Evol. Microbiol.">
        <title>The Global Catalogue of Microorganisms (GCM) 10K type strain sequencing project: providing services to taxonomists for standard genome sequencing and annotation.</title>
        <authorList>
            <consortium name="The Broad Institute Genomics Platform"/>
            <consortium name="The Broad Institute Genome Sequencing Center for Infectious Disease"/>
            <person name="Wu L."/>
            <person name="Ma J."/>
        </authorList>
    </citation>
    <scope>NUCLEOTIDE SEQUENCE [LARGE SCALE GENOMIC DNA]</scope>
    <source>
        <strain evidence="3 4">JCM 11444</strain>
    </source>
</reference>
<evidence type="ECO:0000256" key="1">
    <source>
        <dbReference type="SAM" id="MobiDB-lite"/>
    </source>
</evidence>
<evidence type="ECO:0000256" key="2">
    <source>
        <dbReference type="SAM" id="Phobius"/>
    </source>
</evidence>
<feature type="region of interest" description="Disordered" evidence="1">
    <location>
        <begin position="1"/>
        <end position="25"/>
    </location>
</feature>
<sequence length="219" mass="22842">MKPCDLTLTEQVQQTEHAPPTPGTPTIGLPYDGLEEIWALFPEARPGTQTTGLPVPAAPAHAAAGLYTDEAYMARVYDLVRREETLTHIRAQYQQAAIQAALAPVAVHPQIVTPASAPPSPPTPTQPQRAVPAFVWKYSALALSTGGGIALAGIGVGAAAPTLAQIPAILTATGQAVMSVAGLFVLVFLALAARGTRSGRGGTTVNIRKAVFRRNKFHG</sequence>
<accession>A0ABN1NZA8</accession>
<keyword evidence="2" id="KW-0472">Membrane</keyword>
<evidence type="ECO:0000313" key="4">
    <source>
        <dbReference type="Proteomes" id="UP001500418"/>
    </source>
</evidence>
<proteinExistence type="predicted"/>
<protein>
    <recommendedName>
        <fullName evidence="5">Integral membrane protein</fullName>
    </recommendedName>
</protein>
<keyword evidence="2" id="KW-0812">Transmembrane</keyword>
<dbReference type="EMBL" id="BAAAID010000005">
    <property type="protein sequence ID" value="GAA0920014.1"/>
    <property type="molecule type" value="Genomic_DNA"/>
</dbReference>
<gene>
    <name evidence="3" type="ORF">GCM10009575_012490</name>
</gene>
<keyword evidence="4" id="KW-1185">Reference proteome</keyword>
<evidence type="ECO:0000313" key="3">
    <source>
        <dbReference type="EMBL" id="GAA0920014.1"/>
    </source>
</evidence>
<comment type="caution">
    <text evidence="3">The sequence shown here is derived from an EMBL/GenBank/DDBJ whole genome shotgun (WGS) entry which is preliminary data.</text>
</comment>